<proteinExistence type="predicted"/>
<evidence type="ECO:0000313" key="1">
    <source>
        <dbReference type="EMBL" id="KAF9648761.1"/>
    </source>
</evidence>
<protein>
    <submittedName>
        <fullName evidence="1">FAD-binding domain-containing protein</fullName>
    </submittedName>
</protein>
<comment type="caution">
    <text evidence="1">The sequence shown here is derived from an EMBL/GenBank/DDBJ whole genome shotgun (WGS) entry which is preliminary data.</text>
</comment>
<accession>A0ACB6ZH66</accession>
<reference evidence="1" key="2">
    <citation type="journal article" date="2020" name="Nat. Commun.">
        <title>Large-scale genome sequencing of mycorrhizal fungi provides insights into the early evolution of symbiotic traits.</title>
        <authorList>
            <person name="Miyauchi S."/>
            <person name="Kiss E."/>
            <person name="Kuo A."/>
            <person name="Drula E."/>
            <person name="Kohler A."/>
            <person name="Sanchez-Garcia M."/>
            <person name="Morin E."/>
            <person name="Andreopoulos B."/>
            <person name="Barry K.W."/>
            <person name="Bonito G."/>
            <person name="Buee M."/>
            <person name="Carver A."/>
            <person name="Chen C."/>
            <person name="Cichocki N."/>
            <person name="Clum A."/>
            <person name="Culley D."/>
            <person name="Crous P.W."/>
            <person name="Fauchery L."/>
            <person name="Girlanda M."/>
            <person name="Hayes R.D."/>
            <person name="Keri Z."/>
            <person name="LaButti K."/>
            <person name="Lipzen A."/>
            <person name="Lombard V."/>
            <person name="Magnuson J."/>
            <person name="Maillard F."/>
            <person name="Murat C."/>
            <person name="Nolan M."/>
            <person name="Ohm R.A."/>
            <person name="Pangilinan J."/>
            <person name="Pereira M.F."/>
            <person name="Perotto S."/>
            <person name="Peter M."/>
            <person name="Pfister S."/>
            <person name="Riley R."/>
            <person name="Sitrit Y."/>
            <person name="Stielow J.B."/>
            <person name="Szollosi G."/>
            <person name="Zifcakova L."/>
            <person name="Stursova M."/>
            <person name="Spatafora J.W."/>
            <person name="Tedersoo L."/>
            <person name="Vaario L.M."/>
            <person name="Yamada A."/>
            <person name="Yan M."/>
            <person name="Wang P."/>
            <person name="Xu J."/>
            <person name="Bruns T."/>
            <person name="Baldrian P."/>
            <person name="Vilgalys R."/>
            <person name="Dunand C."/>
            <person name="Henrissat B."/>
            <person name="Grigoriev I.V."/>
            <person name="Hibbett D."/>
            <person name="Nagy L.G."/>
            <person name="Martin F.M."/>
        </authorList>
    </citation>
    <scope>NUCLEOTIDE SEQUENCE</scope>
    <source>
        <strain evidence="1">P2</strain>
    </source>
</reference>
<evidence type="ECO:0000313" key="2">
    <source>
        <dbReference type="Proteomes" id="UP000886501"/>
    </source>
</evidence>
<gene>
    <name evidence="1" type="ORF">BDM02DRAFT_3095934</name>
</gene>
<keyword evidence="2" id="KW-1185">Reference proteome</keyword>
<dbReference type="EMBL" id="MU118008">
    <property type="protein sequence ID" value="KAF9648761.1"/>
    <property type="molecule type" value="Genomic_DNA"/>
</dbReference>
<reference evidence="1" key="1">
    <citation type="submission" date="2019-10" db="EMBL/GenBank/DDBJ databases">
        <authorList>
            <consortium name="DOE Joint Genome Institute"/>
            <person name="Kuo A."/>
            <person name="Miyauchi S."/>
            <person name="Kiss E."/>
            <person name="Drula E."/>
            <person name="Kohler A."/>
            <person name="Sanchez-Garcia M."/>
            <person name="Andreopoulos B."/>
            <person name="Barry K.W."/>
            <person name="Bonito G."/>
            <person name="Buee M."/>
            <person name="Carver A."/>
            <person name="Chen C."/>
            <person name="Cichocki N."/>
            <person name="Clum A."/>
            <person name="Culley D."/>
            <person name="Crous P.W."/>
            <person name="Fauchery L."/>
            <person name="Girlanda M."/>
            <person name="Hayes R."/>
            <person name="Keri Z."/>
            <person name="Labutti K."/>
            <person name="Lipzen A."/>
            <person name="Lombard V."/>
            <person name="Magnuson J."/>
            <person name="Maillard F."/>
            <person name="Morin E."/>
            <person name="Murat C."/>
            <person name="Nolan M."/>
            <person name="Ohm R."/>
            <person name="Pangilinan J."/>
            <person name="Pereira M."/>
            <person name="Perotto S."/>
            <person name="Peter M."/>
            <person name="Riley R."/>
            <person name="Sitrit Y."/>
            <person name="Stielow B."/>
            <person name="Szollosi G."/>
            <person name="Zifcakova L."/>
            <person name="Stursova M."/>
            <person name="Spatafora J.W."/>
            <person name="Tedersoo L."/>
            <person name="Vaario L.-M."/>
            <person name="Yamada A."/>
            <person name="Yan M."/>
            <person name="Wang P."/>
            <person name="Xu J."/>
            <person name="Bruns T."/>
            <person name="Baldrian P."/>
            <person name="Vilgalys R."/>
            <person name="Henrissat B."/>
            <person name="Grigoriev I.V."/>
            <person name="Hibbett D."/>
            <person name="Nagy L.G."/>
            <person name="Martin F.M."/>
        </authorList>
    </citation>
    <scope>NUCLEOTIDE SEQUENCE</scope>
    <source>
        <strain evidence="1">P2</strain>
    </source>
</reference>
<organism evidence="1 2">
    <name type="scientific">Thelephora ganbajun</name>
    <name type="common">Ganba fungus</name>
    <dbReference type="NCBI Taxonomy" id="370292"/>
    <lineage>
        <taxon>Eukaryota</taxon>
        <taxon>Fungi</taxon>
        <taxon>Dikarya</taxon>
        <taxon>Basidiomycota</taxon>
        <taxon>Agaricomycotina</taxon>
        <taxon>Agaricomycetes</taxon>
        <taxon>Thelephorales</taxon>
        <taxon>Thelephoraceae</taxon>
        <taxon>Thelephora</taxon>
    </lineage>
</organism>
<name>A0ACB6ZH66_THEGA</name>
<sequence length="488" mass="52609">MLSRFLTVSTLATLAFAATGSEYHAACEAVEATVSNASKVYYPGNLLYTKGIYHPTASSQESPACVVEPGTPEDVGRILNVINAMKTPFAVKSGGHTMNPGFSSTKGIHIYTGKFSQVTYDAASGTAVIGTGLIWDNVYQRLQEHHVNVVGGRVTGVGVGGLLLGGGYSYKTNQYGLSIDSIVGFNLVLPNGTVAYVTQSAHPDLFFGLKGGFNNFGIVTDFTMNTFPQTEVWGGQIMYPFTQFNEVRAAIADFSADSQDPKAAILPSYISYQGNHIINQGIFYDGPNPPPGTFDNFTNILSVSSDLKTRSYVDMILSSPANSTAGLRGSFQMLGVSHFSQTLLEAVEEELKYWTVKLTPKGGSFFSYSIEPFLPNYLSHPNSPSAFPTPAARNLGKAPNPLLISFGWIDSFYDDEFVGAVEESANRLAAMAEAEGLLSDHPLALYGNYVNSRTPLVDIYGDNLPRLRALRAEIDPEDVMGLSGGFRF</sequence>
<dbReference type="Proteomes" id="UP000886501">
    <property type="component" value="Unassembled WGS sequence"/>
</dbReference>